<evidence type="ECO:0000256" key="2">
    <source>
        <dbReference type="PROSITE-ProRule" id="PRU00335"/>
    </source>
</evidence>
<accession>A0ABP4CEH8</accession>
<sequence>MAEHTARERLREAAFALFEERGYEGTTVDDVTERAGVGRTTFFRTFRSKEDVIFPDHEALLAAVRARLAGSTRETAPVAIREAARLVLLHYLDEGDLALARYRLTRSVPALRDRESTGTLQYQRVFREFAHAWMGGGEDTALRAELLAAAVVTAHNHVLRRWLRGLTRRPEAEFDAAMAGTVALFSEPPAGDGTGSIVVFRTAKDLDAVLPALRGLLGEPG</sequence>
<dbReference type="Proteomes" id="UP001500665">
    <property type="component" value="Unassembled WGS sequence"/>
</dbReference>
<protein>
    <submittedName>
        <fullName evidence="4">TetR family transcriptional regulator</fullName>
    </submittedName>
</protein>
<keyword evidence="5" id="KW-1185">Reference proteome</keyword>
<name>A0ABP4CEH8_9ACTN</name>
<evidence type="ECO:0000313" key="5">
    <source>
        <dbReference type="Proteomes" id="UP001500665"/>
    </source>
</evidence>
<dbReference type="Gene3D" id="1.10.10.60">
    <property type="entry name" value="Homeodomain-like"/>
    <property type="match status" value="1"/>
</dbReference>
<organism evidence="4 5">
    <name type="scientific">Actinocorallia libanotica</name>
    <dbReference type="NCBI Taxonomy" id="46162"/>
    <lineage>
        <taxon>Bacteria</taxon>
        <taxon>Bacillati</taxon>
        <taxon>Actinomycetota</taxon>
        <taxon>Actinomycetes</taxon>
        <taxon>Streptosporangiales</taxon>
        <taxon>Thermomonosporaceae</taxon>
        <taxon>Actinocorallia</taxon>
    </lineage>
</organism>
<gene>
    <name evidence="4" type="ORF">GCM10009550_61220</name>
</gene>
<comment type="caution">
    <text evidence="4">The sequence shown here is derived from an EMBL/GenBank/DDBJ whole genome shotgun (WGS) entry which is preliminary data.</text>
</comment>
<dbReference type="SUPFAM" id="SSF46689">
    <property type="entry name" value="Homeodomain-like"/>
    <property type="match status" value="1"/>
</dbReference>
<reference evidence="5" key="1">
    <citation type="journal article" date="2019" name="Int. J. Syst. Evol. Microbiol.">
        <title>The Global Catalogue of Microorganisms (GCM) 10K type strain sequencing project: providing services to taxonomists for standard genome sequencing and annotation.</title>
        <authorList>
            <consortium name="The Broad Institute Genomics Platform"/>
            <consortium name="The Broad Institute Genome Sequencing Center for Infectious Disease"/>
            <person name="Wu L."/>
            <person name="Ma J."/>
        </authorList>
    </citation>
    <scope>NUCLEOTIDE SEQUENCE [LARGE SCALE GENOMIC DNA]</scope>
    <source>
        <strain evidence="5">JCM 10696</strain>
    </source>
</reference>
<feature type="DNA-binding region" description="H-T-H motif" evidence="2">
    <location>
        <begin position="27"/>
        <end position="46"/>
    </location>
</feature>
<dbReference type="Pfam" id="PF00440">
    <property type="entry name" value="TetR_N"/>
    <property type="match status" value="1"/>
</dbReference>
<dbReference type="RefSeq" id="WP_344244618.1">
    <property type="nucleotide sequence ID" value="NZ_BAAAHH010000032.1"/>
</dbReference>
<dbReference type="EMBL" id="BAAAHH010000032">
    <property type="protein sequence ID" value="GAA0964097.1"/>
    <property type="molecule type" value="Genomic_DNA"/>
</dbReference>
<dbReference type="PANTHER" id="PTHR30055:SF226">
    <property type="entry name" value="HTH-TYPE TRANSCRIPTIONAL REGULATOR PKSA"/>
    <property type="match status" value="1"/>
</dbReference>
<dbReference type="PANTHER" id="PTHR30055">
    <property type="entry name" value="HTH-TYPE TRANSCRIPTIONAL REGULATOR RUTR"/>
    <property type="match status" value="1"/>
</dbReference>
<dbReference type="Gene3D" id="1.10.357.10">
    <property type="entry name" value="Tetracycline Repressor, domain 2"/>
    <property type="match status" value="1"/>
</dbReference>
<dbReference type="PRINTS" id="PR00455">
    <property type="entry name" value="HTHTETR"/>
</dbReference>
<dbReference type="InterPro" id="IPR050109">
    <property type="entry name" value="HTH-type_TetR-like_transc_reg"/>
</dbReference>
<evidence type="ECO:0000313" key="4">
    <source>
        <dbReference type="EMBL" id="GAA0964097.1"/>
    </source>
</evidence>
<dbReference type="InterPro" id="IPR009057">
    <property type="entry name" value="Homeodomain-like_sf"/>
</dbReference>
<evidence type="ECO:0000259" key="3">
    <source>
        <dbReference type="PROSITE" id="PS50977"/>
    </source>
</evidence>
<keyword evidence="1 2" id="KW-0238">DNA-binding</keyword>
<evidence type="ECO:0000256" key="1">
    <source>
        <dbReference type="ARBA" id="ARBA00023125"/>
    </source>
</evidence>
<dbReference type="InterPro" id="IPR001647">
    <property type="entry name" value="HTH_TetR"/>
</dbReference>
<feature type="domain" description="HTH tetR-type" evidence="3">
    <location>
        <begin position="4"/>
        <end position="64"/>
    </location>
</feature>
<dbReference type="PROSITE" id="PS50977">
    <property type="entry name" value="HTH_TETR_2"/>
    <property type="match status" value="1"/>
</dbReference>
<proteinExistence type="predicted"/>